<sequence length="484" mass="54395">MRLDRDKLNTTRKALKYSKSRSKKAFRNREALNPLGSSTHSSGPEPKKSQRHAKSKTLISITLLFLILGIFVLSFGFIFSRSSTFLAFLKGISSSTQLTAKIDKEITIDKGFESRISRVISTPDGFVGIGSTIADESEKYQILLTKVDDDGNIVWVKTFGAENDDLGYDIIQTDDGFFVLGTTSSKSLGTKGRYDVLLLRLDKNGNTIWQKTYGGPDWDRAYRMVRAGNNFVFVGDNYAKGNDVTENFGEHDYWTVMFSSDGKIIWDRSFGGTRWDRAYAVGYDPMKGQILVAGSSNSFTDGTRYDGYVVSYNSAGQLIWQTVLTNSHTLWPMDLSITERAIFVSGYVYENFNDANSERLGTERAFIAKLTINGQVEYIKTFGENVRIHSVLNSLQSEGQNGIDTLYFAGYKYDGEKKLPWYGLFEYDKSSGKLQVVEKTIDTDYGMLFSISYDEKRNVFVLSGTIMKDGKMKGLIKLLSNIES</sequence>
<feature type="transmembrane region" description="Helical" evidence="2">
    <location>
        <begin position="57"/>
        <end position="79"/>
    </location>
</feature>
<accession>A0ABX5QSY5</accession>
<keyword evidence="2" id="KW-0472">Membrane</keyword>
<dbReference type="PANTHER" id="PTHR42754:SF1">
    <property type="entry name" value="LIPOPROTEIN"/>
    <property type="match status" value="1"/>
</dbReference>
<evidence type="ECO:0000256" key="2">
    <source>
        <dbReference type="SAM" id="Phobius"/>
    </source>
</evidence>
<feature type="region of interest" description="Disordered" evidence="1">
    <location>
        <begin position="17"/>
        <end position="51"/>
    </location>
</feature>
<dbReference type="InterPro" id="IPR011047">
    <property type="entry name" value="Quinoprotein_ADH-like_sf"/>
</dbReference>
<keyword evidence="4" id="KW-1185">Reference proteome</keyword>
<evidence type="ECO:0000256" key="1">
    <source>
        <dbReference type="SAM" id="MobiDB-lite"/>
    </source>
</evidence>
<reference evidence="3 4" key="1">
    <citation type="submission" date="2018-01" db="EMBL/GenBank/DDBJ databases">
        <title>The whole genome sequencing and assembly of Fervidobacterium changbaicum CBS-1 strain.</title>
        <authorList>
            <person name="Kim J.-Y."/>
            <person name="Park M.-K."/>
            <person name="Yi H."/>
            <person name="Bahn Y.-S."/>
            <person name="Kim J.F."/>
            <person name="Lee D.-W."/>
        </authorList>
    </citation>
    <scope>NUCLEOTIDE SEQUENCE [LARGE SCALE GENOMIC DNA]</scope>
    <source>
        <strain evidence="3 4">CBS-1</strain>
    </source>
</reference>
<evidence type="ECO:0000313" key="4">
    <source>
        <dbReference type="Proteomes" id="UP000288947"/>
    </source>
</evidence>
<gene>
    <name evidence="3" type="ORF">CBS1_06905</name>
</gene>
<keyword evidence="2" id="KW-1133">Transmembrane helix</keyword>
<keyword evidence="2" id="KW-0812">Transmembrane</keyword>
<protein>
    <submittedName>
        <fullName evidence="3">Uncharacterized protein</fullName>
    </submittedName>
</protein>
<feature type="compositionally biased region" description="Basic residues" evidence="1">
    <location>
        <begin position="17"/>
        <end position="26"/>
    </location>
</feature>
<dbReference type="PANTHER" id="PTHR42754">
    <property type="entry name" value="ENDOGLUCANASE"/>
    <property type="match status" value="1"/>
</dbReference>
<organism evidence="3 4">
    <name type="scientific">Fervidobacterium changbaicum</name>
    <dbReference type="NCBI Taxonomy" id="310769"/>
    <lineage>
        <taxon>Bacteria</taxon>
        <taxon>Thermotogati</taxon>
        <taxon>Thermotogota</taxon>
        <taxon>Thermotogae</taxon>
        <taxon>Thermotogales</taxon>
        <taxon>Fervidobacteriaceae</taxon>
        <taxon>Fervidobacterium</taxon>
    </lineage>
</organism>
<dbReference type="Proteomes" id="UP000288947">
    <property type="component" value="Chromosome"/>
</dbReference>
<dbReference type="SUPFAM" id="SSF50998">
    <property type="entry name" value="Quinoprotein alcohol dehydrogenase-like"/>
    <property type="match status" value="1"/>
</dbReference>
<dbReference type="EMBL" id="CP026721">
    <property type="protein sequence ID" value="QAV33469.1"/>
    <property type="molecule type" value="Genomic_DNA"/>
</dbReference>
<evidence type="ECO:0000313" key="3">
    <source>
        <dbReference type="EMBL" id="QAV33469.1"/>
    </source>
</evidence>
<name>A0ABX5QSY5_9BACT</name>
<proteinExistence type="predicted"/>